<protein>
    <recommendedName>
        <fullName evidence="4">DUF3995 domain-containing protein</fullName>
    </recommendedName>
</protein>
<keyword evidence="1" id="KW-0812">Transmembrane</keyword>
<sequence>MLMPASPSSTGHSSAAVWPGYAAGAWALLFTLPHVYWALGGTLGLAGRSMTGTLLLVNLVAIPLLFLAAGVALGTVTLWGRIIPRWMLLSAVWGVSLILGARGIGGLVQRGLSGGHDGSQSLLSLIADPWFVLGGVLFGMAAATYSRKSSVRENRRT</sequence>
<accession>M0B4T7</accession>
<dbReference type="STRING" id="29540.C481_03142"/>
<keyword evidence="1" id="KW-0472">Membrane</keyword>
<evidence type="ECO:0000313" key="2">
    <source>
        <dbReference type="EMBL" id="ELZ05278.1"/>
    </source>
</evidence>
<evidence type="ECO:0000256" key="1">
    <source>
        <dbReference type="SAM" id="Phobius"/>
    </source>
</evidence>
<feature type="transmembrane region" description="Helical" evidence="1">
    <location>
        <begin position="86"/>
        <end position="105"/>
    </location>
</feature>
<dbReference type="AlphaFoldDB" id="M0B4T7"/>
<dbReference type="Proteomes" id="UP000011554">
    <property type="component" value="Unassembled WGS sequence"/>
</dbReference>
<evidence type="ECO:0000313" key="3">
    <source>
        <dbReference type="Proteomes" id="UP000011554"/>
    </source>
</evidence>
<comment type="caution">
    <text evidence="2">The sequence shown here is derived from an EMBL/GenBank/DDBJ whole genome shotgun (WGS) entry which is preliminary data.</text>
</comment>
<name>M0B4T7_NATA1</name>
<feature type="transmembrane region" description="Helical" evidence="1">
    <location>
        <begin position="21"/>
        <end position="39"/>
    </location>
</feature>
<organism evidence="2 3">
    <name type="scientific">Natrialba asiatica (strain ATCC 700177 / DSM 12278 / JCM 9576 / FERM P-10747 / NBRC 102637 / 172P1)</name>
    <dbReference type="NCBI Taxonomy" id="29540"/>
    <lineage>
        <taxon>Archaea</taxon>
        <taxon>Methanobacteriati</taxon>
        <taxon>Methanobacteriota</taxon>
        <taxon>Stenosarchaea group</taxon>
        <taxon>Halobacteria</taxon>
        <taxon>Halobacteriales</taxon>
        <taxon>Natrialbaceae</taxon>
        <taxon>Natrialba</taxon>
    </lineage>
</organism>
<keyword evidence="1" id="KW-1133">Transmembrane helix</keyword>
<keyword evidence="3" id="KW-1185">Reference proteome</keyword>
<feature type="transmembrane region" description="Helical" evidence="1">
    <location>
        <begin position="125"/>
        <end position="146"/>
    </location>
</feature>
<dbReference type="Pfam" id="PF13160">
    <property type="entry name" value="DUF3995"/>
    <property type="match status" value="1"/>
</dbReference>
<dbReference type="InterPro" id="IPR025058">
    <property type="entry name" value="DUF3995"/>
</dbReference>
<evidence type="ECO:0008006" key="4">
    <source>
        <dbReference type="Google" id="ProtNLM"/>
    </source>
</evidence>
<gene>
    <name evidence="2" type="ORF">C481_03142</name>
</gene>
<feature type="transmembrane region" description="Helical" evidence="1">
    <location>
        <begin position="59"/>
        <end position="79"/>
    </location>
</feature>
<proteinExistence type="predicted"/>
<reference evidence="2 3" key="1">
    <citation type="journal article" date="2014" name="PLoS Genet.">
        <title>Phylogenetically driven sequencing of extremely halophilic archaea reveals strategies for static and dynamic osmo-response.</title>
        <authorList>
            <person name="Becker E.A."/>
            <person name="Seitzer P.M."/>
            <person name="Tritt A."/>
            <person name="Larsen D."/>
            <person name="Krusor M."/>
            <person name="Yao A.I."/>
            <person name="Wu D."/>
            <person name="Madern D."/>
            <person name="Eisen J.A."/>
            <person name="Darling A.E."/>
            <person name="Facciotti M.T."/>
        </authorList>
    </citation>
    <scope>NUCLEOTIDE SEQUENCE [LARGE SCALE GENOMIC DNA]</scope>
    <source>
        <strain evidence="2 3">DSM 12278</strain>
    </source>
</reference>
<dbReference type="EMBL" id="AOIO01000009">
    <property type="protein sequence ID" value="ELZ05278.1"/>
    <property type="molecule type" value="Genomic_DNA"/>
</dbReference>